<dbReference type="Gene3D" id="3.50.70.20">
    <property type="entry name" value="Cytochrome P460"/>
    <property type="match status" value="1"/>
</dbReference>
<name>A0A6B0TZP9_9RHOB</name>
<dbReference type="AlphaFoldDB" id="A0A6B0TZP9"/>
<comment type="caution">
    <text evidence="3">The sequence shown here is derived from an EMBL/GenBank/DDBJ whole genome shotgun (WGS) entry which is preliminary data.</text>
</comment>
<dbReference type="Pfam" id="PF16694">
    <property type="entry name" value="Cytochrome_P460"/>
    <property type="match status" value="1"/>
</dbReference>
<feature type="chain" id="PRO_5025528706" description="Cytochrome P460 domain-containing protein" evidence="1">
    <location>
        <begin position="27"/>
        <end position="186"/>
    </location>
</feature>
<gene>
    <name evidence="3" type="ORF">GSH16_15615</name>
</gene>
<feature type="domain" description="Cytochrome P460" evidence="2">
    <location>
        <begin position="104"/>
        <end position="180"/>
    </location>
</feature>
<dbReference type="EMBL" id="WUWG01000008">
    <property type="protein sequence ID" value="MXU66878.1"/>
    <property type="molecule type" value="Genomic_DNA"/>
</dbReference>
<dbReference type="Proteomes" id="UP000436016">
    <property type="component" value="Unassembled WGS sequence"/>
</dbReference>
<keyword evidence="4" id="KW-1185">Reference proteome</keyword>
<protein>
    <recommendedName>
        <fullName evidence="2">Cytochrome P460 domain-containing protein</fullName>
    </recommendedName>
</protein>
<dbReference type="RefSeq" id="WP_160856543.1">
    <property type="nucleotide sequence ID" value="NZ_WUWG01000008.1"/>
</dbReference>
<evidence type="ECO:0000259" key="2">
    <source>
        <dbReference type="Pfam" id="PF16694"/>
    </source>
</evidence>
<evidence type="ECO:0000256" key="1">
    <source>
        <dbReference type="SAM" id="SignalP"/>
    </source>
</evidence>
<feature type="signal peptide" evidence="1">
    <location>
        <begin position="1"/>
        <end position="26"/>
    </location>
</feature>
<dbReference type="InterPro" id="IPR038142">
    <property type="entry name" value="Cytochrome_P460_sp"/>
</dbReference>
<evidence type="ECO:0000313" key="3">
    <source>
        <dbReference type="EMBL" id="MXU66878.1"/>
    </source>
</evidence>
<dbReference type="CDD" id="cd20716">
    <property type="entry name" value="cyt_P460_fam"/>
    <property type="match status" value="1"/>
</dbReference>
<accession>A0A6B0TZP9</accession>
<reference evidence="3 4" key="1">
    <citation type="submission" date="2019-12" db="EMBL/GenBank/DDBJ databases">
        <title>Strain KN286 was isolated from seawater, which was collected from Caroline Seamount in the tropical western Pacific.</title>
        <authorList>
            <person name="Wang Q."/>
        </authorList>
    </citation>
    <scope>NUCLEOTIDE SEQUENCE [LARGE SCALE GENOMIC DNA]</scope>
    <source>
        <strain evidence="3 4">KN286</strain>
    </source>
</reference>
<sequence length="186" mass="19806">MPIHPSRATALVLAACLAVPTTSAKAQSPAYGLPDDTALAAEIWAYLIANRLAGPDQIHAFPYEGLEPHGLVLETFYDRAEINGHRDALVIKRNYGPEGIGIEAVANDFEGHLGAITIMFRNAPGYDPDNGNWFYAKFLPDGTLDKAPDGTAQAGRVAAGEDTGCIACHAGAPGEDYIFTTDMYGR</sequence>
<proteinExistence type="predicted"/>
<keyword evidence="1" id="KW-0732">Signal</keyword>
<organism evidence="3 4">
    <name type="scientific">Oceanomicrobium pacificus</name>
    <dbReference type="NCBI Taxonomy" id="2692916"/>
    <lineage>
        <taxon>Bacteria</taxon>
        <taxon>Pseudomonadati</taxon>
        <taxon>Pseudomonadota</taxon>
        <taxon>Alphaproteobacteria</taxon>
        <taxon>Rhodobacterales</taxon>
        <taxon>Paracoccaceae</taxon>
        <taxon>Oceanomicrobium</taxon>
    </lineage>
</organism>
<dbReference type="InterPro" id="IPR032033">
    <property type="entry name" value="Cytochrome_P460"/>
</dbReference>
<evidence type="ECO:0000313" key="4">
    <source>
        <dbReference type="Proteomes" id="UP000436016"/>
    </source>
</evidence>